<keyword evidence="1" id="KW-0732">Signal</keyword>
<evidence type="ECO:0000313" key="3">
    <source>
        <dbReference type="Proteomes" id="UP000018542"/>
    </source>
</evidence>
<dbReference type="HOGENOM" id="CLU_058985_1_0_5"/>
<dbReference type="EMBL" id="CP006912">
    <property type="protein sequence ID" value="AHB49073.1"/>
    <property type="molecule type" value="Genomic_DNA"/>
</dbReference>
<keyword evidence="3" id="KW-1185">Reference proteome</keyword>
<dbReference type="AlphaFoldDB" id="V5SEX1"/>
<gene>
    <name evidence="2" type="ORF">W911_12720</name>
</gene>
<proteinExistence type="predicted"/>
<protein>
    <submittedName>
        <fullName evidence="2">Uncharacterized protein</fullName>
    </submittedName>
</protein>
<feature type="signal peptide" evidence="1">
    <location>
        <begin position="1"/>
        <end position="23"/>
    </location>
</feature>
<dbReference type="PATRIC" id="fig|1029756.8.peg.2644"/>
<evidence type="ECO:0000256" key="1">
    <source>
        <dbReference type="SAM" id="SignalP"/>
    </source>
</evidence>
<evidence type="ECO:0000313" key="2">
    <source>
        <dbReference type="EMBL" id="AHB49073.1"/>
    </source>
</evidence>
<dbReference type="KEGG" id="hni:W911_12720"/>
<organism evidence="2 3">
    <name type="scientific">Hyphomicrobium nitrativorans NL23</name>
    <dbReference type="NCBI Taxonomy" id="1029756"/>
    <lineage>
        <taxon>Bacteria</taxon>
        <taxon>Pseudomonadati</taxon>
        <taxon>Pseudomonadota</taxon>
        <taxon>Alphaproteobacteria</taxon>
        <taxon>Hyphomicrobiales</taxon>
        <taxon>Hyphomicrobiaceae</taxon>
        <taxon>Hyphomicrobium</taxon>
    </lineage>
</organism>
<sequence>MRLTFSAAAIGVVTAAFPAPVLAQSAADWLTGVLEQAVPDAGSTATAPPGAYTSQESATPVPVRMMARLTADGEVIGQGLVWRVFGKTPESPTRTLLIASQEDAQPTFQLRPGDYVVNATMGRAHITRRVTVQPGGAEQVPVEEFVLNAGGLRVRALVDGAEAAAHTVSYTIYSDRDQTDARQLVMSSVRPGVVMRLNAGIYHIVSTYGDCNAVVSTDVTVEAGKLTEAALTHSAAKATFKLVQRPGGEALPDTQWSILTPQGEEVKASVGALPSHILAPGSYTVVAKSQGRAFQREVTLAAGETTQVEVVMR</sequence>
<dbReference type="Proteomes" id="UP000018542">
    <property type="component" value="Chromosome"/>
</dbReference>
<dbReference type="STRING" id="1029756.W911_12720"/>
<reference evidence="2 3" key="1">
    <citation type="journal article" date="2014" name="Genome Announc.">
        <title>Complete Genome Sequence of Hyphomicrobium nitrativorans Strain NL23, a Denitrifying Bacterium Isolated from Biofilm of a Methanol-Fed Denitrification System Treating Seawater at the Montreal Biodome.</title>
        <authorList>
            <person name="Martineau C."/>
            <person name="Villeneuve C."/>
            <person name="Mauffrey F."/>
            <person name="Villemur R."/>
        </authorList>
    </citation>
    <scope>NUCLEOTIDE SEQUENCE [LARGE SCALE GENOMIC DNA]</scope>
    <source>
        <strain evidence="2">NL23</strain>
    </source>
</reference>
<feature type="chain" id="PRO_5004740595" evidence="1">
    <location>
        <begin position="24"/>
        <end position="313"/>
    </location>
</feature>
<name>V5SEX1_9HYPH</name>
<accession>V5SEX1</accession>